<accession>A0A1H8MLU7</accession>
<dbReference type="AlphaFoldDB" id="A0A1H8MLU7"/>
<sequence>MTTHIPRSRSTGCTVGVVGSQYINNTMLASVEPPTLGVRDCPETDCKNYDKLFATVDSHLVRLNPDEILVPGGSGPENAAHHWGDIHNVDVSVTTEHGGEMPHWLRQRAVMQRADKLLALVATTKRLCTNSSGFVVPENPDERGLAIVNEAQDRFADGDRIAVVVTSSRPSSPSSSGSAQPR</sequence>
<dbReference type="RefSeq" id="WP_139203484.1">
    <property type="nucleotide sequence ID" value="NZ_FOCX01000009.1"/>
</dbReference>
<gene>
    <name evidence="1" type="ORF">SAMN05216388_100944</name>
</gene>
<evidence type="ECO:0000313" key="2">
    <source>
        <dbReference type="Proteomes" id="UP000198775"/>
    </source>
</evidence>
<dbReference type="EMBL" id="FOCX01000009">
    <property type="protein sequence ID" value="SEO18264.1"/>
    <property type="molecule type" value="Genomic_DNA"/>
</dbReference>
<keyword evidence="2" id="KW-1185">Reference proteome</keyword>
<proteinExistence type="predicted"/>
<evidence type="ECO:0000313" key="1">
    <source>
        <dbReference type="EMBL" id="SEO18264.1"/>
    </source>
</evidence>
<protein>
    <submittedName>
        <fullName evidence="1">Uncharacterized protein</fullName>
    </submittedName>
</protein>
<organism evidence="1 2">
    <name type="scientific">Halorientalis persicus</name>
    <dbReference type="NCBI Taxonomy" id="1367881"/>
    <lineage>
        <taxon>Archaea</taxon>
        <taxon>Methanobacteriati</taxon>
        <taxon>Methanobacteriota</taxon>
        <taxon>Stenosarchaea group</taxon>
        <taxon>Halobacteria</taxon>
        <taxon>Halobacteriales</taxon>
        <taxon>Haloarculaceae</taxon>
        <taxon>Halorientalis</taxon>
    </lineage>
</organism>
<reference evidence="2" key="1">
    <citation type="submission" date="2016-10" db="EMBL/GenBank/DDBJ databases">
        <authorList>
            <person name="Varghese N."/>
            <person name="Submissions S."/>
        </authorList>
    </citation>
    <scope>NUCLEOTIDE SEQUENCE [LARGE SCALE GENOMIC DNA]</scope>
    <source>
        <strain evidence="2">IBRC-M 10043</strain>
    </source>
</reference>
<dbReference type="Proteomes" id="UP000198775">
    <property type="component" value="Unassembled WGS sequence"/>
</dbReference>
<name>A0A1H8MLU7_9EURY</name>